<keyword evidence="7 10" id="KW-0238">DNA-binding</keyword>
<evidence type="ECO:0000256" key="4">
    <source>
        <dbReference type="ARBA" id="ARBA00022801"/>
    </source>
</evidence>
<accession>A0ABT7E8N4</accession>
<dbReference type="EC" id="3.1.-.-" evidence="10"/>
<name>A0ABT7E8N4_9FIRM</name>
<protein>
    <recommendedName>
        <fullName evidence="10">CRISPR-associated endonuclease Cas1</fullName>
        <ecNumber evidence="10">3.1.-.-</ecNumber>
    </recommendedName>
</protein>
<dbReference type="HAMAP" id="MF_01470">
    <property type="entry name" value="Cas1"/>
    <property type="match status" value="1"/>
</dbReference>
<keyword evidence="12" id="KW-1185">Reference proteome</keyword>
<evidence type="ECO:0000256" key="1">
    <source>
        <dbReference type="ARBA" id="ARBA00022722"/>
    </source>
</evidence>
<evidence type="ECO:0000313" key="12">
    <source>
        <dbReference type="Proteomes" id="UP001301012"/>
    </source>
</evidence>
<dbReference type="GO" id="GO:0004519">
    <property type="term" value="F:endonuclease activity"/>
    <property type="evidence" value="ECO:0007669"/>
    <property type="project" value="UniProtKB-KW"/>
</dbReference>
<comment type="subunit">
    <text evidence="9 10">Homodimer, forms a heterotetramer with a Cas2 homodimer.</text>
</comment>
<evidence type="ECO:0000256" key="2">
    <source>
        <dbReference type="ARBA" id="ARBA00022723"/>
    </source>
</evidence>
<reference evidence="11 12" key="1">
    <citation type="submission" date="2023-05" db="EMBL/GenBank/DDBJ databases">
        <title>Rombocin, a short stable natural nisin variant, displays selective antimicrobial activity against Listeria monocytogenes and employs dual mode of action to kill target bacterial strains.</title>
        <authorList>
            <person name="Wambui J."/>
            <person name="Stephan R."/>
            <person name="Kuipers O.P."/>
        </authorList>
    </citation>
    <scope>NUCLEOTIDE SEQUENCE [LARGE SCALE GENOMIC DNA]</scope>
    <source>
        <strain evidence="11 12">RC002</strain>
    </source>
</reference>
<comment type="caution">
    <text evidence="11">The sequence shown here is derived from an EMBL/GenBank/DDBJ whole genome shotgun (WGS) entry which is preliminary data.</text>
</comment>
<keyword evidence="5 10" id="KW-0460">Magnesium</keyword>
<keyword evidence="6 10" id="KW-0051">Antiviral defense</keyword>
<dbReference type="PANTHER" id="PTHR34353:SF2">
    <property type="entry name" value="CRISPR-ASSOCIATED ENDONUCLEASE CAS1 1"/>
    <property type="match status" value="1"/>
</dbReference>
<keyword evidence="1 10" id="KW-0540">Nuclease</keyword>
<evidence type="ECO:0000256" key="6">
    <source>
        <dbReference type="ARBA" id="ARBA00023118"/>
    </source>
</evidence>
<evidence type="ECO:0000256" key="9">
    <source>
        <dbReference type="ARBA" id="ARBA00038592"/>
    </source>
</evidence>
<gene>
    <name evidence="10 11" type="primary">cas1</name>
    <name evidence="11" type="ORF">QOZ84_06935</name>
</gene>
<evidence type="ECO:0000313" key="11">
    <source>
        <dbReference type="EMBL" id="MDK2563278.1"/>
    </source>
</evidence>
<evidence type="ECO:0000256" key="7">
    <source>
        <dbReference type="ARBA" id="ARBA00023125"/>
    </source>
</evidence>
<dbReference type="NCBIfam" id="TIGR03639">
    <property type="entry name" value="cas1_NMENI"/>
    <property type="match status" value="1"/>
</dbReference>
<dbReference type="Gene3D" id="1.20.120.920">
    <property type="entry name" value="CRISPR-associated endonuclease Cas1, C-terminal domain"/>
    <property type="match status" value="1"/>
</dbReference>
<dbReference type="PANTHER" id="PTHR34353">
    <property type="entry name" value="CRISPR-ASSOCIATED ENDONUCLEASE CAS1 1"/>
    <property type="match status" value="1"/>
</dbReference>
<keyword evidence="2 10" id="KW-0479">Metal-binding</keyword>
<proteinExistence type="inferred from homology"/>
<organism evidence="11 12">
    <name type="scientific">Romboutsia sedimentorum</name>
    <dbReference type="NCBI Taxonomy" id="1368474"/>
    <lineage>
        <taxon>Bacteria</taxon>
        <taxon>Bacillati</taxon>
        <taxon>Bacillota</taxon>
        <taxon>Clostridia</taxon>
        <taxon>Peptostreptococcales</taxon>
        <taxon>Peptostreptococcaceae</taxon>
        <taxon>Romboutsia</taxon>
    </lineage>
</organism>
<evidence type="ECO:0000256" key="3">
    <source>
        <dbReference type="ARBA" id="ARBA00022759"/>
    </source>
</evidence>
<feature type="binding site" evidence="10">
    <location>
        <position position="202"/>
    </location>
    <ligand>
        <name>Mn(2+)</name>
        <dbReference type="ChEBI" id="CHEBI:29035"/>
    </ligand>
</feature>
<sequence length="289" mass="33576">MSWRTVVISNKCKLSYKNNYLLVRNENINMIHLSEINTLVIDTTLVSITATLLCELMSKKIKVIFCDERHNPKGEIVQYYGCHNTSKKIMSQIKWKNTIKDKIWTEVIKQKINNQSFILKKNEKENGDKLLEYAKEIQCGDKTDREGHSAKVYFNSLFGMDFTRDNSSEINSALDYGYSILLSSFNKEIVANGYLTQLGIHHKNEFNYFNLSSDLMEPFRPVVDDIVYLNKEKYFDKDFKLKLIDILNTKLKINNGNYYLSNAISLYINSIIKALESSDIDQILKVEVL</sequence>
<dbReference type="InterPro" id="IPR019855">
    <property type="entry name" value="CRISPR-assoc_Cas1_NMENI"/>
</dbReference>
<comment type="function">
    <text evidence="10">CRISPR (clustered regularly interspaced short palindromic repeat), is an adaptive immune system that provides protection against mobile genetic elements (viruses, transposable elements and conjugative plasmids). CRISPR clusters contain spacers, sequences complementary to antecedent mobile elements, and target invading nucleic acids. CRISPR clusters are transcribed and processed into CRISPR RNA (crRNA). Acts as a dsDNA endonuclease. Involved in the integration of spacer DNA into the CRISPR cassette.</text>
</comment>
<dbReference type="InterPro" id="IPR042206">
    <property type="entry name" value="CRISPR-assoc_Cas1_C"/>
</dbReference>
<comment type="similarity">
    <text evidence="10">Belongs to the CRISPR-associated endonuclease Cas1 family.</text>
</comment>
<feature type="binding site" evidence="10">
    <location>
        <position position="146"/>
    </location>
    <ligand>
        <name>Mn(2+)</name>
        <dbReference type="ChEBI" id="CHEBI:29035"/>
    </ligand>
</feature>
<comment type="cofactor">
    <cofactor evidence="10">
        <name>Mg(2+)</name>
        <dbReference type="ChEBI" id="CHEBI:18420"/>
    </cofactor>
    <cofactor evidence="10">
        <name>Mn(2+)</name>
        <dbReference type="ChEBI" id="CHEBI:29035"/>
    </cofactor>
</comment>
<dbReference type="RefSeq" id="WP_284132227.1">
    <property type="nucleotide sequence ID" value="NZ_JASKYM010000002.1"/>
</dbReference>
<dbReference type="NCBIfam" id="TIGR00287">
    <property type="entry name" value="cas1"/>
    <property type="match status" value="1"/>
</dbReference>
<keyword evidence="8 10" id="KW-0464">Manganese</keyword>
<dbReference type="InterPro" id="IPR002729">
    <property type="entry name" value="CRISPR-assoc_Cas1"/>
</dbReference>
<evidence type="ECO:0000256" key="10">
    <source>
        <dbReference type="HAMAP-Rule" id="MF_01470"/>
    </source>
</evidence>
<evidence type="ECO:0000256" key="8">
    <source>
        <dbReference type="ARBA" id="ARBA00023211"/>
    </source>
</evidence>
<feature type="binding site" evidence="10">
    <location>
        <position position="217"/>
    </location>
    <ligand>
        <name>Mn(2+)</name>
        <dbReference type="ChEBI" id="CHEBI:29035"/>
    </ligand>
</feature>
<dbReference type="InterPro" id="IPR042211">
    <property type="entry name" value="CRISPR-assoc_Cas1_N"/>
</dbReference>
<dbReference type="Pfam" id="PF01867">
    <property type="entry name" value="Cas_Cas1"/>
    <property type="match status" value="1"/>
</dbReference>
<dbReference type="EMBL" id="JASKYM010000002">
    <property type="protein sequence ID" value="MDK2563278.1"/>
    <property type="molecule type" value="Genomic_DNA"/>
</dbReference>
<keyword evidence="4 10" id="KW-0378">Hydrolase</keyword>
<dbReference type="InterPro" id="IPR050646">
    <property type="entry name" value="Cas1"/>
</dbReference>
<dbReference type="Gene3D" id="3.100.10.20">
    <property type="entry name" value="CRISPR-associated endonuclease Cas1, N-terminal domain"/>
    <property type="match status" value="1"/>
</dbReference>
<keyword evidence="3 10" id="KW-0255">Endonuclease</keyword>
<dbReference type="Proteomes" id="UP001301012">
    <property type="component" value="Unassembled WGS sequence"/>
</dbReference>
<evidence type="ECO:0000256" key="5">
    <source>
        <dbReference type="ARBA" id="ARBA00022842"/>
    </source>
</evidence>